<protein>
    <submittedName>
        <fullName evidence="2">Uncharacterized protein</fullName>
    </submittedName>
</protein>
<feature type="compositionally biased region" description="Basic residues" evidence="1">
    <location>
        <begin position="366"/>
        <end position="375"/>
    </location>
</feature>
<feature type="compositionally biased region" description="Basic and acidic residues" evidence="1">
    <location>
        <begin position="132"/>
        <end position="142"/>
    </location>
</feature>
<proteinExistence type="predicted"/>
<feature type="compositionally biased region" description="Low complexity" evidence="1">
    <location>
        <begin position="242"/>
        <end position="252"/>
    </location>
</feature>
<dbReference type="Proteomes" id="UP001172673">
    <property type="component" value="Unassembled WGS sequence"/>
</dbReference>
<feature type="compositionally biased region" description="Low complexity" evidence="1">
    <location>
        <begin position="478"/>
        <end position="490"/>
    </location>
</feature>
<dbReference type="EMBL" id="JAPDRK010000021">
    <property type="protein sequence ID" value="KAJ9603657.1"/>
    <property type="molecule type" value="Genomic_DNA"/>
</dbReference>
<name>A0AA38WYT4_9EURO</name>
<accession>A0AA38WYT4</accession>
<evidence type="ECO:0000256" key="1">
    <source>
        <dbReference type="SAM" id="MobiDB-lite"/>
    </source>
</evidence>
<feature type="compositionally biased region" description="Low complexity" evidence="1">
    <location>
        <begin position="322"/>
        <end position="340"/>
    </location>
</feature>
<comment type="caution">
    <text evidence="2">The sequence shown here is derived from an EMBL/GenBank/DDBJ whole genome shotgun (WGS) entry which is preliminary data.</text>
</comment>
<reference evidence="2" key="1">
    <citation type="submission" date="2022-10" db="EMBL/GenBank/DDBJ databases">
        <title>Culturing micro-colonial fungi from biological soil crusts in the Mojave desert and describing Neophaeococcomyces mojavensis, and introducing the new genera and species Taxawa tesnikishii.</title>
        <authorList>
            <person name="Kurbessoian T."/>
            <person name="Stajich J.E."/>
        </authorList>
    </citation>
    <scope>NUCLEOTIDE SEQUENCE</scope>
    <source>
        <strain evidence="2">TK_41</strain>
    </source>
</reference>
<feature type="compositionally biased region" description="Polar residues" evidence="1">
    <location>
        <begin position="279"/>
        <end position="288"/>
    </location>
</feature>
<feature type="compositionally biased region" description="Acidic residues" evidence="1">
    <location>
        <begin position="382"/>
        <end position="398"/>
    </location>
</feature>
<feature type="compositionally biased region" description="Basic residues" evidence="1">
    <location>
        <begin position="1"/>
        <end position="11"/>
    </location>
</feature>
<feature type="region of interest" description="Disordered" evidence="1">
    <location>
        <begin position="1"/>
        <end position="550"/>
    </location>
</feature>
<feature type="compositionally biased region" description="Low complexity" evidence="1">
    <location>
        <begin position="431"/>
        <end position="457"/>
    </location>
</feature>
<organism evidence="2 3">
    <name type="scientific">Cladophialophora chaetospira</name>
    <dbReference type="NCBI Taxonomy" id="386627"/>
    <lineage>
        <taxon>Eukaryota</taxon>
        <taxon>Fungi</taxon>
        <taxon>Dikarya</taxon>
        <taxon>Ascomycota</taxon>
        <taxon>Pezizomycotina</taxon>
        <taxon>Eurotiomycetes</taxon>
        <taxon>Chaetothyriomycetidae</taxon>
        <taxon>Chaetothyriales</taxon>
        <taxon>Herpotrichiellaceae</taxon>
        <taxon>Cladophialophora</taxon>
    </lineage>
</organism>
<feature type="compositionally biased region" description="Polar residues" evidence="1">
    <location>
        <begin position="228"/>
        <end position="239"/>
    </location>
</feature>
<sequence>MPRAPLRRRQPNRNGPNPRSPRFKKVPSSSPAKAELAKKLANKPIGPRPADSDDSDRLVVKGSGRRGRFVPRQEIYASGAVGTGDKPGNYPTRVQRRKSLTDATRDILANGQNVARKKGEVGSKKAGKAQHRREDKLQDKVPHVNGIVDKPAPAKKDVGLPPTLLSSAVKPPGSILKPGQPTPTRENSIIGTLKPRRRQPSILQNLDQDSSSFDIDDEEEFLPDAESTPFNQSKLQRPVSTPKPSSPLLSSSSRKRKFGASDTVESAKQDGVRKPPTSPLSELGTTPEPSLPTVPVFALRETGRKHRESIRDQNDIMALPESSSSAPSSPAKTKSPAPTTKAKKQAIKPGPSITTKELLEAAMPSKRQRTTRERRRNRDDFDIPADSDSEHPAEEDDSVFLPVRKGQKTRRKEPLAKPSNTRTKAKAKPNSGKATKSSQAAGKAAGKSNSSTSHISSATAPILTPSTSTSNRETKSPSQQRSTTNTSSNTDLAVEKGVQKPSGGSRPRRRISDKENQGEADSSGDSPEVQDEGGGAGHSGAEQAGKSLPVVKGKWADIDAWDMDFEEVEFVSGSSSPTRR</sequence>
<feature type="compositionally biased region" description="Acidic residues" evidence="1">
    <location>
        <begin position="214"/>
        <end position="223"/>
    </location>
</feature>
<dbReference type="AlphaFoldDB" id="A0AA38WYT4"/>
<evidence type="ECO:0000313" key="3">
    <source>
        <dbReference type="Proteomes" id="UP001172673"/>
    </source>
</evidence>
<gene>
    <name evidence="2" type="ORF">H2200_011843</name>
</gene>
<evidence type="ECO:0000313" key="2">
    <source>
        <dbReference type="EMBL" id="KAJ9603657.1"/>
    </source>
</evidence>
<keyword evidence="3" id="KW-1185">Reference proteome</keyword>